<dbReference type="Gene3D" id="1.10.443.10">
    <property type="entry name" value="Intergrase catalytic core"/>
    <property type="match status" value="1"/>
</dbReference>
<dbReference type="EMBL" id="VRSV01000001">
    <property type="protein sequence ID" value="TXK12346.1"/>
    <property type="molecule type" value="Genomic_DNA"/>
</dbReference>
<dbReference type="Proteomes" id="UP000321034">
    <property type="component" value="Unassembled WGS sequence"/>
</dbReference>
<organism evidence="7 8">
    <name type="scientific">Microbacterium hatanonis</name>
    <dbReference type="NCBI Taxonomy" id="404366"/>
    <lineage>
        <taxon>Bacteria</taxon>
        <taxon>Bacillati</taxon>
        <taxon>Actinomycetota</taxon>
        <taxon>Actinomycetes</taxon>
        <taxon>Micrococcales</taxon>
        <taxon>Microbacteriaceae</taxon>
        <taxon>Microbacterium</taxon>
    </lineage>
</organism>
<dbReference type="InterPro" id="IPR002104">
    <property type="entry name" value="Integrase_catalytic"/>
</dbReference>
<keyword evidence="8" id="KW-1185">Reference proteome</keyword>
<sequence>MVASVGSLVEDDRVAAGYSLLDASGEPVSPVSGYFHHLAARDFAPGSIKAYGLALLRWWRFLQAVNVDWSQASGEDFVDFINWMRSASPRRGGAADPAKLSHPGRPRPSTARRPQVGYAPRTINAACAVLTDFYEHHAAAGSGPRVNPVLGPAWQASAREMAGDFSRKGRSIGRQKVPKAAPRSIPDEAFDALFTLLGCDRDRALVSLYLSTGARAAELLSMNGASVDFANDRVRVVRKGGSTQWLPTSPDAMVWLRLYLGPRRLGLEDALWLTRRRPYRPLLYPAVRQAFRRAQDSIGSVYTLHQLRHTAAYRLSRDPSMSITDVQWVLGHAHIGTTQLYAQARPEDIYLKMIDHHRRVKVEPPMQPIAGGYKPESLQVLFGTDK</sequence>
<dbReference type="PANTHER" id="PTHR30349:SF81">
    <property type="entry name" value="TYROSINE RECOMBINASE XERC"/>
    <property type="match status" value="1"/>
</dbReference>
<dbReference type="GO" id="GO:0006310">
    <property type="term" value="P:DNA recombination"/>
    <property type="evidence" value="ECO:0007669"/>
    <property type="project" value="UniProtKB-KW"/>
</dbReference>
<evidence type="ECO:0000259" key="5">
    <source>
        <dbReference type="PROSITE" id="PS51898"/>
    </source>
</evidence>
<proteinExistence type="predicted"/>
<evidence type="ECO:0000313" key="8">
    <source>
        <dbReference type="Proteomes" id="UP000321034"/>
    </source>
</evidence>
<accession>A0A5C8I0F7</accession>
<evidence type="ECO:0000256" key="1">
    <source>
        <dbReference type="ARBA" id="ARBA00023125"/>
    </source>
</evidence>
<dbReference type="OrthoDB" id="3216232at2"/>
<dbReference type="SUPFAM" id="SSF56349">
    <property type="entry name" value="DNA breaking-rejoining enzymes"/>
    <property type="match status" value="1"/>
</dbReference>
<dbReference type="InterPro" id="IPR010998">
    <property type="entry name" value="Integrase_recombinase_N"/>
</dbReference>
<evidence type="ECO:0000259" key="6">
    <source>
        <dbReference type="PROSITE" id="PS51900"/>
    </source>
</evidence>
<evidence type="ECO:0000313" key="7">
    <source>
        <dbReference type="EMBL" id="TXK12346.1"/>
    </source>
</evidence>
<protein>
    <submittedName>
        <fullName evidence="7">Site-specific integrase</fullName>
    </submittedName>
</protein>
<dbReference type="RefSeq" id="WP_147893077.1">
    <property type="nucleotide sequence ID" value="NZ_BAAANR010000001.1"/>
</dbReference>
<dbReference type="Gene3D" id="1.10.150.130">
    <property type="match status" value="1"/>
</dbReference>
<evidence type="ECO:0000256" key="4">
    <source>
        <dbReference type="SAM" id="MobiDB-lite"/>
    </source>
</evidence>
<feature type="region of interest" description="Disordered" evidence="4">
    <location>
        <begin position="90"/>
        <end position="116"/>
    </location>
</feature>
<dbReference type="InterPro" id="IPR013762">
    <property type="entry name" value="Integrase-like_cat_sf"/>
</dbReference>
<dbReference type="InterPro" id="IPR044068">
    <property type="entry name" value="CB"/>
</dbReference>
<dbReference type="GO" id="GO:0015074">
    <property type="term" value="P:DNA integration"/>
    <property type="evidence" value="ECO:0007669"/>
    <property type="project" value="InterPro"/>
</dbReference>
<dbReference type="InterPro" id="IPR050090">
    <property type="entry name" value="Tyrosine_recombinase_XerCD"/>
</dbReference>
<feature type="domain" description="Tyr recombinase" evidence="5">
    <location>
        <begin position="180"/>
        <end position="354"/>
    </location>
</feature>
<dbReference type="InterPro" id="IPR011010">
    <property type="entry name" value="DNA_brk_join_enz"/>
</dbReference>
<evidence type="ECO:0000256" key="3">
    <source>
        <dbReference type="PROSITE-ProRule" id="PRU01248"/>
    </source>
</evidence>
<name>A0A5C8I0F7_9MICO</name>
<evidence type="ECO:0000256" key="2">
    <source>
        <dbReference type="ARBA" id="ARBA00023172"/>
    </source>
</evidence>
<reference evidence="7 8" key="1">
    <citation type="submission" date="2019-08" db="EMBL/GenBank/DDBJ databases">
        <authorList>
            <person name="Dong K."/>
        </authorList>
    </citation>
    <scope>NUCLEOTIDE SEQUENCE [LARGE SCALE GENOMIC DNA]</scope>
    <source>
        <strain evidence="7 8">JCM14558</strain>
    </source>
</reference>
<gene>
    <name evidence="7" type="ORF">FVP77_02375</name>
</gene>
<dbReference type="PANTHER" id="PTHR30349">
    <property type="entry name" value="PHAGE INTEGRASE-RELATED"/>
    <property type="match status" value="1"/>
</dbReference>
<dbReference type="GO" id="GO:0003677">
    <property type="term" value="F:DNA binding"/>
    <property type="evidence" value="ECO:0007669"/>
    <property type="project" value="UniProtKB-UniRule"/>
</dbReference>
<dbReference type="PROSITE" id="PS51900">
    <property type="entry name" value="CB"/>
    <property type="match status" value="1"/>
</dbReference>
<keyword evidence="2" id="KW-0233">DNA recombination</keyword>
<dbReference type="Pfam" id="PF00589">
    <property type="entry name" value="Phage_integrase"/>
    <property type="match status" value="1"/>
</dbReference>
<feature type="domain" description="Core-binding (CB)" evidence="6">
    <location>
        <begin position="25"/>
        <end position="138"/>
    </location>
</feature>
<keyword evidence="1 3" id="KW-0238">DNA-binding</keyword>
<comment type="caution">
    <text evidence="7">The sequence shown here is derived from an EMBL/GenBank/DDBJ whole genome shotgun (WGS) entry which is preliminary data.</text>
</comment>
<dbReference type="AlphaFoldDB" id="A0A5C8I0F7"/>
<dbReference type="PROSITE" id="PS51898">
    <property type="entry name" value="TYR_RECOMBINASE"/>
    <property type="match status" value="1"/>
</dbReference>
<dbReference type="CDD" id="cd00397">
    <property type="entry name" value="DNA_BRE_C"/>
    <property type="match status" value="1"/>
</dbReference>